<comment type="caution">
    <text evidence="1">The sequence shown here is derived from an EMBL/GenBank/DDBJ whole genome shotgun (WGS) entry which is preliminary data.</text>
</comment>
<protein>
    <submittedName>
        <fullName evidence="1">Uncharacterized protein</fullName>
    </submittedName>
</protein>
<dbReference type="AlphaFoldDB" id="A0AAV4GP74"/>
<sequence length="198" mass="21664">MDRDKQGKWVGVGLSVADPRGAEPGNRAIQCQVWTAHYIKKKKKERKARARHTASSVPSPPPISYRILLAPYCPIALPWCPHPTYRVSVTQRLPHIATRLKCFLFRDLGFLLSPLNPQAPLSWPGRERLTSRETEFVGPGGPLGAWATGTVAATARQSPVEVKNAPALSTACDDHVVSLSSAHPRGRHPPLTFDLLGS</sequence>
<keyword evidence="2" id="KW-1185">Reference proteome</keyword>
<evidence type="ECO:0000313" key="2">
    <source>
        <dbReference type="Proteomes" id="UP000762676"/>
    </source>
</evidence>
<dbReference type="Proteomes" id="UP000762676">
    <property type="component" value="Unassembled WGS sequence"/>
</dbReference>
<accession>A0AAV4GP74</accession>
<organism evidence="1 2">
    <name type="scientific">Elysia marginata</name>
    <dbReference type="NCBI Taxonomy" id="1093978"/>
    <lineage>
        <taxon>Eukaryota</taxon>
        <taxon>Metazoa</taxon>
        <taxon>Spiralia</taxon>
        <taxon>Lophotrochozoa</taxon>
        <taxon>Mollusca</taxon>
        <taxon>Gastropoda</taxon>
        <taxon>Heterobranchia</taxon>
        <taxon>Euthyneura</taxon>
        <taxon>Panpulmonata</taxon>
        <taxon>Sacoglossa</taxon>
        <taxon>Placobranchoidea</taxon>
        <taxon>Plakobranchidae</taxon>
        <taxon>Elysia</taxon>
    </lineage>
</organism>
<name>A0AAV4GP74_9GAST</name>
<reference evidence="1 2" key="1">
    <citation type="journal article" date="2021" name="Elife">
        <title>Chloroplast acquisition without the gene transfer in kleptoplastic sea slugs, Plakobranchus ocellatus.</title>
        <authorList>
            <person name="Maeda T."/>
            <person name="Takahashi S."/>
            <person name="Yoshida T."/>
            <person name="Shimamura S."/>
            <person name="Takaki Y."/>
            <person name="Nagai Y."/>
            <person name="Toyoda A."/>
            <person name="Suzuki Y."/>
            <person name="Arimoto A."/>
            <person name="Ishii H."/>
            <person name="Satoh N."/>
            <person name="Nishiyama T."/>
            <person name="Hasebe M."/>
            <person name="Maruyama T."/>
            <person name="Minagawa J."/>
            <person name="Obokata J."/>
            <person name="Shigenobu S."/>
        </authorList>
    </citation>
    <scope>NUCLEOTIDE SEQUENCE [LARGE SCALE GENOMIC DNA]</scope>
</reference>
<dbReference type="EMBL" id="BMAT01001508">
    <property type="protein sequence ID" value="GFR87343.1"/>
    <property type="molecule type" value="Genomic_DNA"/>
</dbReference>
<gene>
    <name evidence="1" type="ORF">ElyMa_000744400</name>
</gene>
<proteinExistence type="predicted"/>
<evidence type="ECO:0000313" key="1">
    <source>
        <dbReference type="EMBL" id="GFR87343.1"/>
    </source>
</evidence>